<dbReference type="Proteomes" id="UP000604661">
    <property type="component" value="Unassembled WGS sequence"/>
</dbReference>
<accession>A0ABR8F3A2</accession>
<evidence type="ECO:0000313" key="1">
    <source>
        <dbReference type="EMBL" id="MBD2563978.1"/>
    </source>
</evidence>
<reference evidence="1 2" key="1">
    <citation type="journal article" date="2020" name="ISME J.">
        <title>Comparative genomics reveals insights into cyanobacterial evolution and habitat adaptation.</title>
        <authorList>
            <person name="Chen M.Y."/>
            <person name="Teng W.K."/>
            <person name="Zhao L."/>
            <person name="Hu C.X."/>
            <person name="Zhou Y.K."/>
            <person name="Han B.P."/>
            <person name="Song L.R."/>
            <person name="Shu W.S."/>
        </authorList>
    </citation>
    <scope>NUCLEOTIDE SEQUENCE [LARGE SCALE GENOMIC DNA]</scope>
    <source>
        <strain evidence="1 2">FACHB-391</strain>
    </source>
</reference>
<name>A0ABR8F3A2_NOSLI</name>
<gene>
    <name evidence="1" type="ORF">H6G95_25900</name>
</gene>
<comment type="caution">
    <text evidence="1">The sequence shown here is derived from an EMBL/GenBank/DDBJ whole genome shotgun (WGS) entry which is preliminary data.</text>
</comment>
<dbReference type="Gene3D" id="2.30.29.80">
    <property type="match status" value="1"/>
</dbReference>
<protein>
    <submittedName>
        <fullName evidence="1">Diguanylate cyclase</fullName>
    </submittedName>
</protein>
<proteinExistence type="predicted"/>
<evidence type="ECO:0000313" key="2">
    <source>
        <dbReference type="Proteomes" id="UP000604661"/>
    </source>
</evidence>
<organism evidence="1 2">
    <name type="scientific">Nostoc linckia FACHB-391</name>
    <dbReference type="NCBI Taxonomy" id="2692906"/>
    <lineage>
        <taxon>Bacteria</taxon>
        <taxon>Bacillati</taxon>
        <taxon>Cyanobacteriota</taxon>
        <taxon>Cyanophyceae</taxon>
        <taxon>Nostocales</taxon>
        <taxon>Nostocaceae</taxon>
        <taxon>Nostoc</taxon>
    </lineage>
</organism>
<dbReference type="EMBL" id="JACJTE010000039">
    <property type="protein sequence ID" value="MBD2563978.1"/>
    <property type="molecule type" value="Genomic_DNA"/>
</dbReference>
<keyword evidence="2" id="KW-1185">Reference proteome</keyword>
<sequence>MLSQLTISQQNTSQTAFDYQQLYAIGLKHVQRLSSRIWTDYNVHDPGITTLELLCYALSELSYRASFPIADLLASESANSENMQQQFFTARQILPNRPLTLLDYRKLLIDLEGVKNAWLQPATKTYYADIVKGKVLLKNPNQPGIVEVNLAGLYDVIIEYTEAIADESAKEKVIAAVKQRLQSHRNLCEDFVKFTPVETQTFILCTELELTPDADVAKVKAEILFQVQDYLAPSVKNYSLNEMLERTKADGSFYTADEIFDGPVLETGFIDNEELAQANLRIEIRLSDIISIIMDIPGVRAVRDIVINPASADKNTPPVPLTNKWLVPVESGKKALLERGVSRLVFYKRNMPVIAPQSQYNDEYQKLFDAARDKEEKKVAYDFDIPLGKYRHLGNYYSFQNDFPAVYGLSESGLSNAVGEKRQALAYQLKAYLLFFDQLMANYFAQLSHVKDLFSTDPQFHRTYFYQVVDSFANYNNIYSTADVIDTLQIDNDVQEVSSGLHRRHRFLDHLIARFAERFSDFAAISYVALGFSPQSLVSYKCEFLNNYPVISSERSLAYNYSLKTEGDLWNTENVSGLEKRLARLLGIRNYRRRNLSEIVYDADIEVYTNPSNEFSFRINKKDTTEVLSSTSSYATSELAQQALERTIDLALLPSGYERKVENGQHYFNIIDQIGNVLARSSKDFDNVTKMNQAIDEIIEYLQEHYSNEGMYLIENILLRPEPDQESDPFLPICPDPNCTDCTEADPYSYRIHIILPNYTSRFSNMYFRQFVETVIREETPAHILPKICWISKEDMATLEKLYRDWIYLKAEVDTTQRQEKLAKFIETLFKVKNVYPSNNLYECNSPEEEPKFILGTTALGTAKKDKA</sequence>
<dbReference type="RefSeq" id="WP_190899518.1">
    <property type="nucleotide sequence ID" value="NZ_JACJTE010000039.1"/>
</dbReference>